<evidence type="ECO:0000313" key="2">
    <source>
        <dbReference type="Proteomes" id="UP000613580"/>
    </source>
</evidence>
<dbReference type="Gene3D" id="1.20.1280.50">
    <property type="match status" value="1"/>
</dbReference>
<dbReference type="OrthoDB" id="3006100at2759"/>
<gene>
    <name evidence="1" type="ORF">HMN09_01146200</name>
</gene>
<dbReference type="Proteomes" id="UP000613580">
    <property type="component" value="Unassembled WGS sequence"/>
</dbReference>
<dbReference type="EMBL" id="JACAZE010000019">
    <property type="protein sequence ID" value="KAF7294178.1"/>
    <property type="molecule type" value="Genomic_DNA"/>
</dbReference>
<keyword evidence="2" id="KW-1185">Reference proteome</keyword>
<dbReference type="Gene3D" id="3.80.10.10">
    <property type="entry name" value="Ribonuclease Inhibitor"/>
    <property type="match status" value="1"/>
</dbReference>
<organism evidence="1 2">
    <name type="scientific">Mycena chlorophos</name>
    <name type="common">Agaric fungus</name>
    <name type="synonym">Agaricus chlorophos</name>
    <dbReference type="NCBI Taxonomy" id="658473"/>
    <lineage>
        <taxon>Eukaryota</taxon>
        <taxon>Fungi</taxon>
        <taxon>Dikarya</taxon>
        <taxon>Basidiomycota</taxon>
        <taxon>Agaricomycotina</taxon>
        <taxon>Agaricomycetes</taxon>
        <taxon>Agaricomycetidae</taxon>
        <taxon>Agaricales</taxon>
        <taxon>Marasmiineae</taxon>
        <taxon>Mycenaceae</taxon>
        <taxon>Mycena</taxon>
    </lineage>
</organism>
<dbReference type="SUPFAM" id="SSF81383">
    <property type="entry name" value="F-box domain"/>
    <property type="match status" value="1"/>
</dbReference>
<name>A0A8H6S7C3_MYCCL</name>
<sequence>MSTAAFNILSLPIEITTEIFFHALPSERTLTLLPLDAPLVFLAVCKTWNQIAESTPTLWRFLRLYISPPDFRKADDATFLAGLERWFLCCGERLGLLFKLSGSVDCIAWILRSETFRSHASSISSLELTPINHASEAATIELPELSNLRAFEWVKLPYDHGRGGPVSLAVGPHYPQLRWAFIRYAIPSELALPWQQLTEFHCRLSTVSQVLEFIRLLPNVVRFESLMMSNSKEQRTLDAKHEVVHSTLQHLRIEHYYTPSPTKRAALEFITAPNLKSLRTDVPRSTFTTFLQRSRFPSLTYLDLDVCNEPREWDFHVDGFISQLTSLVELHLRDLAVCTSNSLFRHLPEESFLPNLRTLAVKCRREAGDEARDRDPASLLLEESAEPCPFSAILLLAGSAVANRLGLQVAHLGSLQLLERVPEDASLDVVIPDEVQEVYKNLRDLGVRVHIRLTTDVDFEVEY</sequence>
<dbReference type="InterPro" id="IPR036047">
    <property type="entry name" value="F-box-like_dom_sf"/>
</dbReference>
<dbReference type="AlphaFoldDB" id="A0A8H6S7C3"/>
<protein>
    <submittedName>
        <fullName evidence="1">F-box domain-containing protein</fullName>
    </submittedName>
</protein>
<evidence type="ECO:0000313" key="1">
    <source>
        <dbReference type="EMBL" id="KAF7294178.1"/>
    </source>
</evidence>
<proteinExistence type="predicted"/>
<comment type="caution">
    <text evidence="1">The sequence shown here is derived from an EMBL/GenBank/DDBJ whole genome shotgun (WGS) entry which is preliminary data.</text>
</comment>
<dbReference type="InterPro" id="IPR032675">
    <property type="entry name" value="LRR_dom_sf"/>
</dbReference>
<dbReference type="SUPFAM" id="SSF52047">
    <property type="entry name" value="RNI-like"/>
    <property type="match status" value="1"/>
</dbReference>
<accession>A0A8H6S7C3</accession>
<reference evidence="1" key="1">
    <citation type="submission" date="2020-05" db="EMBL/GenBank/DDBJ databases">
        <title>Mycena genomes resolve the evolution of fungal bioluminescence.</title>
        <authorList>
            <person name="Tsai I.J."/>
        </authorList>
    </citation>
    <scope>NUCLEOTIDE SEQUENCE</scope>
    <source>
        <strain evidence="1">110903Hualien_Pintung</strain>
    </source>
</reference>